<dbReference type="EMBL" id="JBHSDJ010000002">
    <property type="protein sequence ID" value="MFC4245405.1"/>
    <property type="molecule type" value="Genomic_DNA"/>
</dbReference>
<dbReference type="Proteomes" id="UP001595821">
    <property type="component" value="Unassembled WGS sequence"/>
</dbReference>
<dbReference type="RefSeq" id="WP_246975212.1">
    <property type="nucleotide sequence ID" value="NZ_CP095398.1"/>
</dbReference>
<gene>
    <name evidence="2" type="ORF">ACFOZ7_00040</name>
</gene>
<dbReference type="GeneID" id="71856209"/>
<dbReference type="Pfam" id="PF00582">
    <property type="entry name" value="Usp"/>
    <property type="match status" value="1"/>
</dbReference>
<evidence type="ECO:0000313" key="3">
    <source>
        <dbReference type="Proteomes" id="UP001595821"/>
    </source>
</evidence>
<protein>
    <submittedName>
        <fullName evidence="2">Universal stress protein</fullName>
    </submittedName>
</protein>
<comment type="caution">
    <text evidence="2">The sequence shown here is derived from an EMBL/GenBank/DDBJ whole genome shotgun (WGS) entry which is preliminary data.</text>
</comment>
<dbReference type="InterPro" id="IPR006016">
    <property type="entry name" value="UspA"/>
</dbReference>
<accession>A0ABD5NUG1</accession>
<evidence type="ECO:0000259" key="1">
    <source>
        <dbReference type="Pfam" id="PF00582"/>
    </source>
</evidence>
<dbReference type="Gene3D" id="3.40.50.620">
    <property type="entry name" value="HUPs"/>
    <property type="match status" value="1"/>
</dbReference>
<proteinExistence type="predicted"/>
<reference evidence="2 3" key="1">
    <citation type="journal article" date="2014" name="Int. J. Syst. Evol. Microbiol.">
        <title>Complete genome sequence of Corynebacterium casei LMG S-19264T (=DSM 44701T), isolated from a smear-ripened cheese.</title>
        <authorList>
            <consortium name="US DOE Joint Genome Institute (JGI-PGF)"/>
            <person name="Walter F."/>
            <person name="Albersmeier A."/>
            <person name="Kalinowski J."/>
            <person name="Ruckert C."/>
        </authorList>
    </citation>
    <scope>NUCLEOTIDE SEQUENCE [LARGE SCALE GENOMIC DNA]</scope>
    <source>
        <strain evidence="2 3">IBRC-M 10912</strain>
    </source>
</reference>
<dbReference type="InterPro" id="IPR014729">
    <property type="entry name" value="Rossmann-like_a/b/a_fold"/>
</dbReference>
<dbReference type="CDD" id="cd00293">
    <property type="entry name" value="USP-like"/>
    <property type="match status" value="1"/>
</dbReference>
<organism evidence="2 3">
    <name type="scientific">Natribaculum luteum</name>
    <dbReference type="NCBI Taxonomy" id="1586232"/>
    <lineage>
        <taxon>Archaea</taxon>
        <taxon>Methanobacteriati</taxon>
        <taxon>Methanobacteriota</taxon>
        <taxon>Stenosarchaea group</taxon>
        <taxon>Halobacteria</taxon>
        <taxon>Halobacteriales</taxon>
        <taxon>Natrialbaceae</taxon>
        <taxon>Natribaculum</taxon>
    </lineage>
</organism>
<dbReference type="AlphaFoldDB" id="A0ABD5NUG1"/>
<sequence>MTFVVPFDGSDLAEAALVRAVEYGTALDEDVVAVSVVPERKRYAREKGWIDDDESFDPDAVVDTLQAQVHALAPEATFDAEQIREFPPAEGIADRIERLAEEHDPSVLFLGSDNVGRVVTPLASVAVNVAADEPYDVHVVRHAAPPKVAELEPHPEFYSDDEQE</sequence>
<dbReference type="SUPFAM" id="SSF52402">
    <property type="entry name" value="Adenine nucleotide alpha hydrolases-like"/>
    <property type="match status" value="1"/>
</dbReference>
<evidence type="ECO:0000313" key="2">
    <source>
        <dbReference type="EMBL" id="MFC4245405.1"/>
    </source>
</evidence>
<feature type="domain" description="UspA" evidence="1">
    <location>
        <begin position="2"/>
        <end position="141"/>
    </location>
</feature>
<name>A0ABD5NUG1_9EURY</name>